<dbReference type="AlphaFoldDB" id="A0A511VAJ2"/>
<feature type="transmembrane region" description="Helical" evidence="1">
    <location>
        <begin position="57"/>
        <end position="81"/>
    </location>
</feature>
<dbReference type="EMBL" id="BJXX01000125">
    <property type="protein sequence ID" value="GEN35311.1"/>
    <property type="molecule type" value="Genomic_DNA"/>
</dbReference>
<keyword evidence="3" id="KW-1185">Reference proteome</keyword>
<evidence type="ECO:0000313" key="2">
    <source>
        <dbReference type="EMBL" id="GEN35311.1"/>
    </source>
</evidence>
<name>A0A511VAJ2_9BACL</name>
<sequence>MDLLIINLVFSSVAPLLLWRLRQKALAILQVPFVVAMWIMLPEILPLSAPRADSTFLWWTLFYFNMAFGYLAMGMLLFRWANRFWGKEEKREEERNVM</sequence>
<protein>
    <submittedName>
        <fullName evidence="2">Uncharacterized protein</fullName>
    </submittedName>
</protein>
<keyword evidence="1" id="KW-0812">Transmembrane</keyword>
<dbReference type="RefSeq" id="WP_146810810.1">
    <property type="nucleotide sequence ID" value="NZ_BJXX01000125.1"/>
</dbReference>
<dbReference type="OrthoDB" id="2680024at2"/>
<proteinExistence type="predicted"/>
<feature type="transmembrane region" description="Helical" evidence="1">
    <location>
        <begin position="25"/>
        <end position="45"/>
    </location>
</feature>
<evidence type="ECO:0000313" key="3">
    <source>
        <dbReference type="Proteomes" id="UP000321157"/>
    </source>
</evidence>
<reference evidence="2 3" key="1">
    <citation type="submission" date="2019-07" db="EMBL/GenBank/DDBJ databases">
        <title>Whole genome shotgun sequence of Aneurinibacillus danicus NBRC 102444.</title>
        <authorList>
            <person name="Hosoyama A."/>
            <person name="Uohara A."/>
            <person name="Ohji S."/>
            <person name="Ichikawa N."/>
        </authorList>
    </citation>
    <scope>NUCLEOTIDE SEQUENCE [LARGE SCALE GENOMIC DNA]</scope>
    <source>
        <strain evidence="2 3">NBRC 102444</strain>
    </source>
</reference>
<organism evidence="2 3">
    <name type="scientific">Aneurinibacillus danicus</name>
    <dbReference type="NCBI Taxonomy" id="267746"/>
    <lineage>
        <taxon>Bacteria</taxon>
        <taxon>Bacillati</taxon>
        <taxon>Bacillota</taxon>
        <taxon>Bacilli</taxon>
        <taxon>Bacillales</taxon>
        <taxon>Paenibacillaceae</taxon>
        <taxon>Aneurinibacillus group</taxon>
        <taxon>Aneurinibacillus</taxon>
    </lineage>
</organism>
<keyword evidence="1" id="KW-0472">Membrane</keyword>
<dbReference type="Proteomes" id="UP000321157">
    <property type="component" value="Unassembled WGS sequence"/>
</dbReference>
<keyword evidence="1" id="KW-1133">Transmembrane helix</keyword>
<evidence type="ECO:0000256" key="1">
    <source>
        <dbReference type="SAM" id="Phobius"/>
    </source>
</evidence>
<comment type="caution">
    <text evidence="2">The sequence shown here is derived from an EMBL/GenBank/DDBJ whole genome shotgun (WGS) entry which is preliminary data.</text>
</comment>
<gene>
    <name evidence="2" type="ORF">ADA01nite_27710</name>
</gene>
<accession>A0A511VAJ2</accession>